<dbReference type="Gene3D" id="1.25.40.10">
    <property type="entry name" value="Tetratricopeptide repeat domain"/>
    <property type="match status" value="1"/>
</dbReference>
<comment type="subcellular location">
    <subcellularLocation>
        <location evidence="1">Cytoplasm</location>
    </subcellularLocation>
</comment>
<dbReference type="InterPro" id="IPR011990">
    <property type="entry name" value="TPR-like_helical_dom_sf"/>
</dbReference>
<comment type="caution">
    <text evidence="5">The sequence shown here is derived from an EMBL/GenBank/DDBJ whole genome shotgun (WGS) entry which is preliminary data.</text>
</comment>
<dbReference type="Pfam" id="PF13424">
    <property type="entry name" value="TPR_12"/>
    <property type="match status" value="1"/>
</dbReference>
<keyword evidence="4" id="KW-0802">TPR repeat</keyword>
<dbReference type="EMBL" id="RSAS01000224">
    <property type="protein sequence ID" value="RRR74968.1"/>
    <property type="molecule type" value="Genomic_DNA"/>
</dbReference>
<proteinExistence type="predicted"/>
<protein>
    <submittedName>
        <fullName evidence="5">Tetratricopeptide repeat protein</fullName>
    </submittedName>
</protein>
<dbReference type="GO" id="GO:0005871">
    <property type="term" value="C:kinesin complex"/>
    <property type="evidence" value="ECO:0007669"/>
    <property type="project" value="InterPro"/>
</dbReference>
<name>A0A426U4W6_9CHLR</name>
<accession>A0A426U4W6</accession>
<dbReference type="GO" id="GO:0005737">
    <property type="term" value="C:cytoplasm"/>
    <property type="evidence" value="ECO:0007669"/>
    <property type="project" value="UniProtKB-SubCell"/>
</dbReference>
<gene>
    <name evidence="5" type="ORF">EI684_05835</name>
</gene>
<dbReference type="Proteomes" id="UP000280307">
    <property type="component" value="Unassembled WGS sequence"/>
</dbReference>
<reference evidence="5 6" key="1">
    <citation type="submission" date="2018-12" db="EMBL/GenBank/DDBJ databases">
        <title>Genome Sequence of Candidatus Viridilinea halotolerans isolated from saline sulfide-rich spring.</title>
        <authorList>
            <person name="Grouzdev D.S."/>
            <person name="Burganskaya E.I."/>
            <person name="Krutkina M.S."/>
            <person name="Sukhacheva M.V."/>
            <person name="Gorlenko V.M."/>
        </authorList>
    </citation>
    <scope>NUCLEOTIDE SEQUENCE [LARGE SCALE GENOMIC DNA]</scope>
    <source>
        <strain evidence="5">Chok-6</strain>
    </source>
</reference>
<evidence type="ECO:0000256" key="2">
    <source>
        <dbReference type="ARBA" id="ARBA00022490"/>
    </source>
</evidence>
<dbReference type="AlphaFoldDB" id="A0A426U4W6"/>
<evidence type="ECO:0000256" key="1">
    <source>
        <dbReference type="ARBA" id="ARBA00004496"/>
    </source>
</evidence>
<evidence type="ECO:0000313" key="6">
    <source>
        <dbReference type="Proteomes" id="UP000280307"/>
    </source>
</evidence>
<dbReference type="InterPro" id="IPR002151">
    <property type="entry name" value="Kinesin_light"/>
</dbReference>
<keyword evidence="2" id="KW-0963">Cytoplasm</keyword>
<evidence type="ECO:0000313" key="5">
    <source>
        <dbReference type="EMBL" id="RRR74968.1"/>
    </source>
</evidence>
<keyword evidence="3" id="KW-0677">Repeat</keyword>
<dbReference type="GO" id="GO:0019894">
    <property type="term" value="F:kinesin binding"/>
    <property type="evidence" value="ECO:0007669"/>
    <property type="project" value="TreeGrafter"/>
</dbReference>
<sequence>PLHERALAICERVLGAEHSETADSLSVLALLHQAQSDLPTAERLMRRALQIFETKLGPTHPNTERSRRGLAAIVQQRAGAAGADGQGG</sequence>
<dbReference type="PANTHER" id="PTHR45783:SF3">
    <property type="entry name" value="KINESIN LIGHT CHAIN"/>
    <property type="match status" value="1"/>
</dbReference>
<evidence type="ECO:0000256" key="3">
    <source>
        <dbReference type="ARBA" id="ARBA00022737"/>
    </source>
</evidence>
<organism evidence="5 6">
    <name type="scientific">Candidatus Viridilinea halotolerans</name>
    <dbReference type="NCBI Taxonomy" id="2491704"/>
    <lineage>
        <taxon>Bacteria</taxon>
        <taxon>Bacillati</taxon>
        <taxon>Chloroflexota</taxon>
        <taxon>Chloroflexia</taxon>
        <taxon>Chloroflexales</taxon>
        <taxon>Chloroflexineae</taxon>
        <taxon>Oscillochloridaceae</taxon>
        <taxon>Candidatus Viridilinea</taxon>
    </lineage>
</organism>
<evidence type="ECO:0000256" key="4">
    <source>
        <dbReference type="ARBA" id="ARBA00022803"/>
    </source>
</evidence>
<dbReference type="PANTHER" id="PTHR45783">
    <property type="entry name" value="KINESIN LIGHT CHAIN"/>
    <property type="match status" value="1"/>
</dbReference>
<feature type="non-terminal residue" evidence="5">
    <location>
        <position position="1"/>
    </location>
</feature>
<dbReference type="GO" id="GO:0007018">
    <property type="term" value="P:microtubule-based movement"/>
    <property type="evidence" value="ECO:0007669"/>
    <property type="project" value="TreeGrafter"/>
</dbReference>
<dbReference type="SUPFAM" id="SSF48452">
    <property type="entry name" value="TPR-like"/>
    <property type="match status" value="1"/>
</dbReference>